<evidence type="ECO:0000313" key="1">
    <source>
        <dbReference type="EMBL" id="BAU51882.1"/>
    </source>
</evidence>
<reference evidence="1 2" key="1">
    <citation type="submission" date="2015-12" db="EMBL/GenBank/DDBJ databases">
        <title>Genome sequence of Mucilaginibacter gotjawali.</title>
        <authorList>
            <person name="Lee J.S."/>
            <person name="Lee K.C."/>
            <person name="Kim K.K."/>
            <person name="Lee B.W."/>
        </authorList>
    </citation>
    <scope>NUCLEOTIDE SEQUENCE [LARGE SCALE GENOMIC DNA]</scope>
    <source>
        <strain evidence="1 2">SA3-7</strain>
    </source>
</reference>
<dbReference type="KEGG" id="mgot:MgSA37_00031"/>
<dbReference type="Proteomes" id="UP000218263">
    <property type="component" value="Chromosome"/>
</dbReference>
<sequence>MTRANIHITLSDGTKIKCVADSSSAPEQGYIVEELILPLLSLNNGDEELKMLKEHCTMGEQRINADYRYLIDLKAKLVSLFEEHYFYKTGKFIKGPDITDRYDKYLIMLKS</sequence>
<organism evidence="1 2">
    <name type="scientific">Mucilaginibacter gotjawali</name>
    <dbReference type="NCBI Taxonomy" id="1550579"/>
    <lineage>
        <taxon>Bacteria</taxon>
        <taxon>Pseudomonadati</taxon>
        <taxon>Bacteroidota</taxon>
        <taxon>Sphingobacteriia</taxon>
        <taxon>Sphingobacteriales</taxon>
        <taxon>Sphingobacteriaceae</taxon>
        <taxon>Mucilaginibacter</taxon>
    </lineage>
</organism>
<dbReference type="AlphaFoldDB" id="A0A110AZK6"/>
<keyword evidence="2" id="KW-1185">Reference proteome</keyword>
<proteinExistence type="predicted"/>
<dbReference type="EMBL" id="AP017313">
    <property type="protein sequence ID" value="BAU51882.1"/>
    <property type="molecule type" value="Genomic_DNA"/>
</dbReference>
<name>A0A110AZK6_9SPHI</name>
<evidence type="ECO:0000313" key="2">
    <source>
        <dbReference type="Proteomes" id="UP000218263"/>
    </source>
</evidence>
<accession>A0A110AZK6</accession>
<dbReference type="RefSeq" id="WP_096349262.1">
    <property type="nucleotide sequence ID" value="NZ_AP017313.1"/>
</dbReference>
<dbReference type="OrthoDB" id="711032at2"/>
<protein>
    <submittedName>
        <fullName evidence="1">Uncharacterized protein</fullName>
    </submittedName>
</protein>
<gene>
    <name evidence="1" type="ORF">MgSA37_00031</name>
</gene>